<dbReference type="PROSITE" id="PS50878">
    <property type="entry name" value="RT_POL"/>
    <property type="match status" value="1"/>
</dbReference>
<feature type="domain" description="Reverse transcriptase" evidence="3">
    <location>
        <begin position="74"/>
        <end position="256"/>
    </location>
</feature>
<reference evidence="4" key="1">
    <citation type="submission" date="2014-08" db="EMBL/GenBank/DDBJ databases">
        <authorList>
            <person name="Senf B."/>
            <person name="Petzold A."/>
            <person name="Downie B.R."/>
            <person name="Koch P."/>
            <person name="Platzer M."/>
        </authorList>
    </citation>
    <scope>NUCLEOTIDE SEQUENCE [LARGE SCALE GENOMIC DNA]</scope>
    <source>
        <strain evidence="4">GRZ</strain>
    </source>
</reference>
<sequence length="612" mass="69229">MTANTRPLSERAREWGRLCAMSKWISETIHYGHALHFQAAPPPFNGIVETTFTSQVQSQTLELELRDLLSKDAISRVPRRQELSGFYSPYFVVPKKSGGMRPILDLSLFNCSIAVMHFRMLTMRQVLEYVRSGDWFTSTDLKDAYFHIPVIPRHRKFLHFSFRGVQYQFNRLPFGYSLAPRTFSKCLETALQPLRAAGMRVLFYLDELLLCARSEDEASERTRKLTEHLSTLGFSINWEKSSILPSQSIVFLGVELNASLMRARLSPVRGADLIAVISRVQPRRIVRALLIMKLLGMMAAAHAVVPLGLLHTRRLQRWFIRLRVHPIRQKARMLRVPPSVGGDLAHWGNPCTLSHGIPIGRPASHVSVVTDASLLGWGGTCLSHTVVDHWPSHTHEHINVLELMTVRNVVRHFAALLEGRHVEIHTNNRVAAAYINRQGGVRSLPLLRVATDLLCWAHVHLLPIKATYIPVVLNVAADILSRGGPRDSDWRLHPALVSLIWMRFGVPSVDLFAAQENAQCRLWFSLSPRDRPPLGADAFSHQPWPRMLLYAFPPVPLIPRLLDRVRSEQLSVILVAPRCLSASWFPDLQALVCPAPRGGCHGGRMPFSRRME</sequence>
<dbReference type="GeneTree" id="ENSGT00990000209868"/>
<evidence type="ECO:0000256" key="1">
    <source>
        <dbReference type="ARBA" id="ARBA00010879"/>
    </source>
</evidence>
<dbReference type="Gene3D" id="3.10.10.10">
    <property type="entry name" value="HIV Type 1 Reverse Transcriptase, subunit A, domain 1"/>
    <property type="match status" value="1"/>
</dbReference>
<dbReference type="InterPro" id="IPR000477">
    <property type="entry name" value="RT_dom"/>
</dbReference>
<dbReference type="Pfam" id="PF00078">
    <property type="entry name" value="RVT_1"/>
    <property type="match status" value="1"/>
</dbReference>
<dbReference type="SUPFAM" id="SSF56672">
    <property type="entry name" value="DNA/RNA polymerases"/>
    <property type="match status" value="1"/>
</dbReference>
<proteinExistence type="inferred from homology"/>
<dbReference type="CDD" id="cd03714">
    <property type="entry name" value="RT_DIRS1"/>
    <property type="match status" value="1"/>
</dbReference>
<dbReference type="EC" id="3.1.26.4" evidence="2"/>
<organism evidence="4 5">
    <name type="scientific">Nothobranchius furzeri</name>
    <name type="common">Turquoise killifish</name>
    <dbReference type="NCBI Taxonomy" id="105023"/>
    <lineage>
        <taxon>Eukaryota</taxon>
        <taxon>Metazoa</taxon>
        <taxon>Chordata</taxon>
        <taxon>Craniata</taxon>
        <taxon>Vertebrata</taxon>
        <taxon>Euteleostomi</taxon>
        <taxon>Actinopterygii</taxon>
        <taxon>Neopterygii</taxon>
        <taxon>Teleostei</taxon>
        <taxon>Neoteleostei</taxon>
        <taxon>Acanthomorphata</taxon>
        <taxon>Ovalentaria</taxon>
        <taxon>Atherinomorphae</taxon>
        <taxon>Cyprinodontiformes</taxon>
        <taxon>Nothobranchiidae</taxon>
        <taxon>Nothobranchius</taxon>
    </lineage>
</organism>
<evidence type="ECO:0000256" key="2">
    <source>
        <dbReference type="ARBA" id="ARBA00012180"/>
    </source>
</evidence>
<dbReference type="Gene3D" id="3.30.70.270">
    <property type="match status" value="1"/>
</dbReference>
<evidence type="ECO:0000259" key="3">
    <source>
        <dbReference type="PROSITE" id="PS50878"/>
    </source>
</evidence>
<dbReference type="PANTHER" id="PTHR33050:SF7">
    <property type="entry name" value="RIBONUCLEASE H"/>
    <property type="match status" value="1"/>
</dbReference>
<dbReference type="InterPro" id="IPR052055">
    <property type="entry name" value="Hepadnavirus_pol/RT"/>
</dbReference>
<comment type="similarity">
    <text evidence="1">Belongs to the beta type-B retroviral polymerase family. HERV class-II K(HML-2) pol subfamily.</text>
</comment>
<evidence type="ECO:0000313" key="5">
    <source>
        <dbReference type="Proteomes" id="UP000694548"/>
    </source>
</evidence>
<dbReference type="CDD" id="cd09275">
    <property type="entry name" value="RNase_HI_RT_DIRS1"/>
    <property type="match status" value="1"/>
</dbReference>
<dbReference type="AlphaFoldDB" id="A0A8C6PQJ6"/>
<dbReference type="PANTHER" id="PTHR33050">
    <property type="entry name" value="REVERSE TRANSCRIPTASE DOMAIN-CONTAINING PROTEIN"/>
    <property type="match status" value="1"/>
</dbReference>
<dbReference type="InterPro" id="IPR043128">
    <property type="entry name" value="Rev_trsase/Diguanyl_cyclase"/>
</dbReference>
<dbReference type="Ensembl" id="ENSNFUT00015049014.1">
    <property type="protein sequence ID" value="ENSNFUP00015046964.1"/>
    <property type="gene ID" value="ENSNFUG00015022212.1"/>
</dbReference>
<dbReference type="Proteomes" id="UP000694548">
    <property type="component" value="Chromosome sgr12"/>
</dbReference>
<name>A0A8C6PQJ6_NOTFU</name>
<reference evidence="4" key="2">
    <citation type="submission" date="2025-08" db="UniProtKB">
        <authorList>
            <consortium name="Ensembl"/>
        </authorList>
    </citation>
    <scope>IDENTIFICATION</scope>
</reference>
<evidence type="ECO:0000313" key="4">
    <source>
        <dbReference type="Ensembl" id="ENSNFUP00015046964.1"/>
    </source>
</evidence>
<dbReference type="InterPro" id="IPR043502">
    <property type="entry name" value="DNA/RNA_pol_sf"/>
</dbReference>
<dbReference type="GO" id="GO:0004523">
    <property type="term" value="F:RNA-DNA hybrid ribonuclease activity"/>
    <property type="evidence" value="ECO:0007669"/>
    <property type="project" value="UniProtKB-EC"/>
</dbReference>
<keyword evidence="5" id="KW-1185">Reference proteome</keyword>
<accession>A0A8C6PQJ6</accession>
<protein>
    <recommendedName>
        <fullName evidence="2">ribonuclease H</fullName>
        <ecNumber evidence="2">3.1.26.4</ecNumber>
    </recommendedName>
</protein>
<reference evidence="4" key="3">
    <citation type="submission" date="2025-09" db="UniProtKB">
        <authorList>
            <consortium name="Ensembl"/>
        </authorList>
    </citation>
    <scope>IDENTIFICATION</scope>
</reference>